<dbReference type="RefSeq" id="WP_167940923.1">
    <property type="nucleotide sequence ID" value="NZ_JAATJA010000001.1"/>
</dbReference>
<evidence type="ECO:0000313" key="1">
    <source>
        <dbReference type="EMBL" id="NJB67909.1"/>
    </source>
</evidence>
<comment type="caution">
    <text evidence="1">The sequence shown here is derived from an EMBL/GenBank/DDBJ whole genome shotgun (WGS) entry which is preliminary data.</text>
</comment>
<dbReference type="Pfam" id="PF09481">
    <property type="entry name" value="CRISPR_Cse1"/>
    <property type="match status" value="1"/>
</dbReference>
<name>A0A846QTE3_9BACT</name>
<dbReference type="AlphaFoldDB" id="A0A846QTE3"/>
<keyword evidence="2" id="KW-1185">Reference proteome</keyword>
<evidence type="ECO:0000313" key="2">
    <source>
        <dbReference type="Proteomes" id="UP000580856"/>
    </source>
</evidence>
<dbReference type="CDD" id="cd09729">
    <property type="entry name" value="Cse1_I-E"/>
    <property type="match status" value="1"/>
</dbReference>
<proteinExistence type="predicted"/>
<organism evidence="1 2">
    <name type="scientific">Desulfobaculum xiamenense</name>
    <dbReference type="NCBI Taxonomy" id="995050"/>
    <lineage>
        <taxon>Bacteria</taxon>
        <taxon>Pseudomonadati</taxon>
        <taxon>Thermodesulfobacteriota</taxon>
        <taxon>Desulfovibrionia</taxon>
        <taxon>Desulfovibrionales</taxon>
        <taxon>Desulfovibrionaceae</taxon>
        <taxon>Desulfobaculum</taxon>
    </lineage>
</organism>
<accession>A0A846QTE3</accession>
<dbReference type="Proteomes" id="UP000580856">
    <property type="component" value="Unassembled WGS sequence"/>
</dbReference>
<sequence>MFNLLEERWLPVIRADGTQGVIAPWEIAAGGSLPVALHVPRPDFRAAMMEFLVGLLQTVRPPARRKDWLAQLRQPPSPDELRQAMRPHVPFFELFGQRPLFLQDLTLEAPAKAKDFSDISALLIDSPGENTLKNNGDFFVKRGRVNALCPACAAMALFTMQAFAPAGGAGIRTSLRGGGPLSTMVDMVRDDGSASTLWEKLWLNVLCLQTRAASVQPAPTELAGVVYPWAAPTRTSEGGEQTHPEDVHWLQAYWGMPRRVVLVPEDAESGEVCDVCGAQSARMVRRMYARKGGTNYGPTWQHPLTPYRDQNDKPPLSIKGSANVTGYGHWLGVVYDQLTAKGIRRSANVAHVHESLNDALHLGVNVAGYDMDNMKARQWCESTFPVYPVAEDRLADFRGCIEMMVAAADKARMNLAGMLKEALVNEAGHKQASVDKTVFANAQAELWSRTEARFYELAKDAARSEGQKDEDRVKDAWRDHLCRTAQDIFHGLAESGRVLPERIRRVCDASRKLWAFNDKALRKILELPERGGAR</sequence>
<protein>
    <submittedName>
        <fullName evidence="1">CRISPR system Cascade subunit CasA</fullName>
    </submittedName>
</protein>
<reference evidence="1 2" key="1">
    <citation type="submission" date="2020-03" db="EMBL/GenBank/DDBJ databases">
        <title>Genomic Encyclopedia of Type Strains, Phase IV (KMG-IV): sequencing the most valuable type-strain genomes for metagenomic binning, comparative biology and taxonomic classification.</title>
        <authorList>
            <person name="Goeker M."/>
        </authorList>
    </citation>
    <scope>NUCLEOTIDE SEQUENCE [LARGE SCALE GENOMIC DNA]</scope>
    <source>
        <strain evidence="1 2">DSM 24233</strain>
    </source>
</reference>
<dbReference type="NCBIfam" id="TIGR02547">
    <property type="entry name" value="casA_cse1"/>
    <property type="match status" value="1"/>
</dbReference>
<gene>
    <name evidence="1" type="ORF">GGQ74_001549</name>
</gene>
<dbReference type="InterPro" id="IPR013381">
    <property type="entry name" value="CRISPR-assoc_prot_Cse1"/>
</dbReference>
<dbReference type="EMBL" id="JAATJA010000001">
    <property type="protein sequence ID" value="NJB67909.1"/>
    <property type="molecule type" value="Genomic_DNA"/>
</dbReference>